<keyword evidence="5" id="KW-0256">Endoplasmic reticulum</keyword>
<dbReference type="Proteomes" id="UP000663874">
    <property type="component" value="Unassembled WGS sequence"/>
</dbReference>
<reference evidence="9" key="1">
    <citation type="submission" date="2021-02" db="EMBL/GenBank/DDBJ databases">
        <authorList>
            <person name="Nowell W R."/>
        </authorList>
    </citation>
    <scope>NUCLEOTIDE SEQUENCE</scope>
</reference>
<dbReference type="InterPro" id="IPR013126">
    <property type="entry name" value="Hsp_70_fam"/>
</dbReference>
<evidence type="ECO:0000256" key="2">
    <source>
        <dbReference type="ARBA" id="ARBA00007381"/>
    </source>
</evidence>
<evidence type="ECO:0000256" key="5">
    <source>
        <dbReference type="ARBA" id="ARBA00022824"/>
    </source>
</evidence>
<evidence type="ECO:0000256" key="7">
    <source>
        <dbReference type="SAM" id="Coils"/>
    </source>
</evidence>
<keyword evidence="8" id="KW-0812">Transmembrane</keyword>
<dbReference type="PROSITE" id="PS00329">
    <property type="entry name" value="HSP70_2"/>
    <property type="match status" value="1"/>
</dbReference>
<dbReference type="AlphaFoldDB" id="A0A818KIE9"/>
<dbReference type="SUPFAM" id="SSF53067">
    <property type="entry name" value="Actin-like ATPase domain"/>
    <property type="match status" value="2"/>
</dbReference>
<dbReference type="Pfam" id="PF00012">
    <property type="entry name" value="HSP70"/>
    <property type="match status" value="1"/>
</dbReference>
<dbReference type="Gene3D" id="2.60.34.10">
    <property type="entry name" value="Substrate Binding Domain Of DNAk, Chain A, domain 1"/>
    <property type="match status" value="1"/>
</dbReference>
<dbReference type="InterPro" id="IPR042050">
    <property type="entry name" value="BIP_NBD"/>
</dbReference>
<keyword evidence="8" id="KW-1133">Transmembrane helix</keyword>
<dbReference type="FunFam" id="2.60.34.10:FF:000014">
    <property type="entry name" value="Chaperone protein DnaK HSP70"/>
    <property type="match status" value="1"/>
</dbReference>
<protein>
    <submittedName>
        <fullName evidence="9">Uncharacterized protein</fullName>
    </submittedName>
</protein>
<dbReference type="GO" id="GO:0005788">
    <property type="term" value="C:endoplasmic reticulum lumen"/>
    <property type="evidence" value="ECO:0007669"/>
    <property type="project" value="UniProtKB-SubCell"/>
</dbReference>
<dbReference type="InterPro" id="IPR018181">
    <property type="entry name" value="Heat_shock_70_CS"/>
</dbReference>
<dbReference type="Gene3D" id="1.20.1270.10">
    <property type="match status" value="1"/>
</dbReference>
<evidence type="ECO:0000256" key="3">
    <source>
        <dbReference type="ARBA" id="ARBA00022729"/>
    </source>
</evidence>
<dbReference type="Gene3D" id="3.90.640.10">
    <property type="entry name" value="Actin, Chain A, domain 4"/>
    <property type="match status" value="1"/>
</dbReference>
<keyword evidence="6" id="KW-0067">ATP-binding</keyword>
<dbReference type="PANTHER" id="PTHR19375">
    <property type="entry name" value="HEAT SHOCK PROTEIN 70KDA"/>
    <property type="match status" value="1"/>
</dbReference>
<evidence type="ECO:0000256" key="4">
    <source>
        <dbReference type="ARBA" id="ARBA00022741"/>
    </source>
</evidence>
<gene>
    <name evidence="9" type="ORF">FNK824_LOCUS1243</name>
</gene>
<organism evidence="9 10">
    <name type="scientific">Rotaria sordida</name>
    <dbReference type="NCBI Taxonomy" id="392033"/>
    <lineage>
        <taxon>Eukaryota</taxon>
        <taxon>Metazoa</taxon>
        <taxon>Spiralia</taxon>
        <taxon>Gnathifera</taxon>
        <taxon>Rotifera</taxon>
        <taxon>Eurotatoria</taxon>
        <taxon>Bdelloidea</taxon>
        <taxon>Philodinida</taxon>
        <taxon>Philodinidae</taxon>
        <taxon>Rotaria</taxon>
    </lineage>
</organism>
<keyword evidence="7" id="KW-0175">Coiled coil</keyword>
<evidence type="ECO:0000256" key="8">
    <source>
        <dbReference type="SAM" id="Phobius"/>
    </source>
</evidence>
<dbReference type="EMBL" id="CAJOBE010000062">
    <property type="protein sequence ID" value="CAF3556821.1"/>
    <property type="molecule type" value="Genomic_DNA"/>
</dbReference>
<evidence type="ECO:0000313" key="9">
    <source>
        <dbReference type="EMBL" id="CAF3556821.1"/>
    </source>
</evidence>
<dbReference type="InterPro" id="IPR043129">
    <property type="entry name" value="ATPase_NBD"/>
</dbReference>
<dbReference type="PRINTS" id="PR00301">
    <property type="entry name" value="HEATSHOCK70"/>
</dbReference>
<dbReference type="SUPFAM" id="SSF100920">
    <property type="entry name" value="Heat shock protein 70kD (HSP70), peptide-binding domain"/>
    <property type="match status" value="1"/>
</dbReference>
<dbReference type="FunFam" id="3.90.640.10:FF:000153">
    <property type="entry name" value="Endoplasmic reticulum chaperone BiP"/>
    <property type="match status" value="1"/>
</dbReference>
<dbReference type="GO" id="GO:0005524">
    <property type="term" value="F:ATP binding"/>
    <property type="evidence" value="ECO:0007669"/>
    <property type="project" value="UniProtKB-KW"/>
</dbReference>
<comment type="subcellular location">
    <subcellularLocation>
        <location evidence="1">Endoplasmic reticulum lumen</location>
    </subcellularLocation>
</comment>
<feature type="transmembrane region" description="Helical" evidence="8">
    <location>
        <begin position="64"/>
        <end position="87"/>
    </location>
</feature>
<feature type="transmembrane region" description="Helical" evidence="8">
    <location>
        <begin position="99"/>
        <end position="124"/>
    </location>
</feature>
<dbReference type="PROSITE" id="PS01036">
    <property type="entry name" value="HSP70_3"/>
    <property type="match status" value="1"/>
</dbReference>
<name>A0A818KIE9_9BILA</name>
<dbReference type="FunFam" id="3.30.420.40:FF:000720">
    <property type="entry name" value="Endoplasmic reticulum chaperone BiP"/>
    <property type="match status" value="1"/>
</dbReference>
<dbReference type="GO" id="GO:0140662">
    <property type="term" value="F:ATP-dependent protein folding chaperone"/>
    <property type="evidence" value="ECO:0007669"/>
    <property type="project" value="InterPro"/>
</dbReference>
<comment type="similarity">
    <text evidence="2">Belongs to the heat shock protein 70 family.</text>
</comment>
<proteinExistence type="inferred from homology"/>
<dbReference type="FunFam" id="3.30.30.30:FF:000005">
    <property type="entry name" value="Heat shock protein ssb1"/>
    <property type="match status" value="1"/>
</dbReference>
<dbReference type="NCBIfam" id="NF001413">
    <property type="entry name" value="PRK00290.1"/>
    <property type="match status" value="1"/>
</dbReference>
<evidence type="ECO:0000313" key="10">
    <source>
        <dbReference type="Proteomes" id="UP000663874"/>
    </source>
</evidence>
<dbReference type="Gene3D" id="3.30.420.40">
    <property type="match status" value="2"/>
</dbReference>
<sequence length="824" mass="93502">MQLNPQQNISDNHTIPENPNVLGIPISIKFNILLGVHVPSFICYVFIIVYILTHKNLRSAPNNYSLLFLLILQFFGNAINIPLLLYFYKCGRVLFNNIVFCYIWIFLDRNIWSICIMLVAWASFERHILVFYPHFFRTKWKNICLHYAPPFIIIIYYEQMYAVIVIQILLLNSICAISFFKTKKEVKNDLGTVNGTVIGIDLGTTYSCVGIYKNCHVEIIENDQGSRITPSFVGFTSNGERLVGDAAKNLLTSNPESTIFHMKRLIGRQFDDPMVTNDIKTFPFKVIEKNGKPLIQVYTGLEEKLFAPEEISAMVLSKMRQIAEKYLGQNVTNAVVTVPAYFNDAQRQATKNAGTIAGLNILRIINEPTAAAIAYGLDNLKKWHGVKNILVYDLGGGTFDVSILALDNGVFEVLATNGDTHLGGEDFDTRVMDYFIKLFKKKSSHDIRKNSRSIEKLRREVEKAKRILSSEHEIRIELESFFQNQDFNEKLSRAKFEELNMDLFRSTMIPVQQVLKDAKLEISDIAEVLLVGGSTRIPKVRQLVKDYFHGKEPARSINPDEAVAYGAAIQAAILSGEECTGDIVILDVNPLTLGIETKGGVMSEIILRNTPIPYVYTKPFTTADDDQTSVDIRVFEGERSMTKDNHFLGHFVLSGINPAPRGEPLIDVTFEIDVNGILNVTAKDKQTGNKNNIVINADKNQLSQKQIDRMVKDSQKYADEDRKIKGRIETRNNLEAYVYALRNQLKKPNTLLGRLSLADKTTIENAIEKEIEWLESKPQASIDELKVQGDQLEDIVTWITNKYDQQSSDFNSTRRQTYAQRTDL</sequence>
<dbReference type="SUPFAM" id="SSF81321">
    <property type="entry name" value="Family A G protein-coupled receptor-like"/>
    <property type="match status" value="1"/>
</dbReference>
<feature type="coiled-coil region" evidence="7">
    <location>
        <begin position="447"/>
        <end position="474"/>
    </location>
</feature>
<dbReference type="SUPFAM" id="SSF100934">
    <property type="entry name" value="Heat shock protein 70kD (HSP70), C-terminal subdomain"/>
    <property type="match status" value="1"/>
</dbReference>
<keyword evidence="4" id="KW-0547">Nucleotide-binding</keyword>
<keyword evidence="3" id="KW-0732">Signal</keyword>
<evidence type="ECO:0000256" key="1">
    <source>
        <dbReference type="ARBA" id="ARBA00004319"/>
    </source>
</evidence>
<feature type="transmembrane region" description="Helical" evidence="8">
    <location>
        <begin position="32"/>
        <end position="52"/>
    </location>
</feature>
<comment type="caution">
    <text evidence="9">The sequence shown here is derived from an EMBL/GenBank/DDBJ whole genome shotgun (WGS) entry which is preliminary data.</text>
</comment>
<dbReference type="InterPro" id="IPR029047">
    <property type="entry name" value="HSP70_peptide-bd_sf"/>
</dbReference>
<dbReference type="InterPro" id="IPR029048">
    <property type="entry name" value="HSP70_C_sf"/>
</dbReference>
<accession>A0A818KIE9</accession>
<dbReference type="PROSITE" id="PS00297">
    <property type="entry name" value="HSP70_1"/>
    <property type="match status" value="1"/>
</dbReference>
<keyword evidence="8" id="KW-0472">Membrane</keyword>
<dbReference type="CDD" id="cd10241">
    <property type="entry name" value="ASKHA_NBD_HSP70_BiP"/>
    <property type="match status" value="1"/>
</dbReference>
<evidence type="ECO:0000256" key="6">
    <source>
        <dbReference type="ARBA" id="ARBA00022840"/>
    </source>
</evidence>